<reference evidence="9 10" key="1">
    <citation type="submission" date="2018-01" db="EMBL/GenBank/DDBJ databases">
        <title>Superficieibacter electus gen. nov., sp. nov., an extended-spectrum beta-lactamase possessing member of the Enterobacteriaceae family, isolated from intensive care unit surfaces.</title>
        <authorList>
            <person name="Potter R.F."/>
            <person name="D'Souza A.W."/>
        </authorList>
    </citation>
    <scope>NUCLEOTIDE SEQUENCE [LARGE SCALE GENOMIC DNA]</scope>
    <source>
        <strain evidence="8 10">BP-1</strain>
        <strain evidence="7 9">BP-2</strain>
    </source>
</reference>
<keyword evidence="1" id="KW-0813">Transport</keyword>
<organism evidence="8 10">
    <name type="scientific">Superficieibacter electus</name>
    <dbReference type="NCBI Taxonomy" id="2022662"/>
    <lineage>
        <taxon>Bacteria</taxon>
        <taxon>Pseudomonadati</taxon>
        <taxon>Pseudomonadota</taxon>
        <taxon>Gammaproteobacteria</taxon>
        <taxon>Enterobacterales</taxon>
        <taxon>Enterobacteriaceae</taxon>
        <taxon>Superficieibacter</taxon>
    </lineage>
</organism>
<dbReference type="GO" id="GO:0005524">
    <property type="term" value="F:ATP binding"/>
    <property type="evidence" value="ECO:0007669"/>
    <property type="project" value="UniProtKB-KW"/>
</dbReference>
<dbReference type="Proteomes" id="UP000237073">
    <property type="component" value="Unassembled WGS sequence"/>
</dbReference>
<keyword evidence="3 8" id="KW-0067">ATP-binding</keyword>
<evidence type="ECO:0000259" key="6">
    <source>
        <dbReference type="PROSITE" id="PS50893"/>
    </source>
</evidence>
<name>A0A2P5GNP5_9ENTR</name>
<keyword evidence="2" id="KW-0547">Nucleotide-binding</keyword>
<dbReference type="GO" id="GO:0016887">
    <property type="term" value="F:ATP hydrolysis activity"/>
    <property type="evidence" value="ECO:0007669"/>
    <property type="project" value="InterPro"/>
</dbReference>
<evidence type="ECO:0000313" key="7">
    <source>
        <dbReference type="EMBL" id="POP44023.1"/>
    </source>
</evidence>
<comment type="caution">
    <text evidence="8">The sequence shown here is derived from an EMBL/GenBank/DDBJ whole genome shotgun (WGS) entry which is preliminary data.</text>
</comment>
<gene>
    <name evidence="8" type="ORF">CHU32_15300</name>
    <name evidence="7" type="ORF">CHU33_13610</name>
</gene>
<evidence type="ECO:0000256" key="1">
    <source>
        <dbReference type="ARBA" id="ARBA00022448"/>
    </source>
</evidence>
<evidence type="ECO:0000256" key="3">
    <source>
        <dbReference type="ARBA" id="ARBA00022840"/>
    </source>
</evidence>
<dbReference type="PROSITE" id="PS50893">
    <property type="entry name" value="ABC_TRANSPORTER_2"/>
    <property type="match status" value="1"/>
</dbReference>
<dbReference type="SUPFAM" id="SSF52540">
    <property type="entry name" value="P-loop containing nucleoside triphosphate hydrolases"/>
    <property type="match status" value="1"/>
</dbReference>
<evidence type="ECO:0000313" key="9">
    <source>
        <dbReference type="Proteomes" id="UP000237073"/>
    </source>
</evidence>
<dbReference type="EMBL" id="PQGD01000011">
    <property type="protein sequence ID" value="POP48195.1"/>
    <property type="molecule type" value="Genomic_DNA"/>
</dbReference>
<dbReference type="PANTHER" id="PTHR42794">
    <property type="entry name" value="HEMIN IMPORT ATP-BINDING PROTEIN HMUV"/>
    <property type="match status" value="1"/>
</dbReference>
<evidence type="ECO:0000313" key="8">
    <source>
        <dbReference type="EMBL" id="POP48195.1"/>
    </source>
</evidence>
<keyword evidence="4" id="KW-1278">Translocase</keyword>
<dbReference type="EMBL" id="PQGE01000011">
    <property type="protein sequence ID" value="POP44023.1"/>
    <property type="molecule type" value="Genomic_DNA"/>
</dbReference>
<comment type="function">
    <text evidence="5">Part of the ABC transporter complex HmuTUV involved in hemin import. Responsible for energy coupling to the transport system.</text>
</comment>
<accession>A0A2P5GNP5</accession>
<dbReference type="CDD" id="cd03214">
    <property type="entry name" value="ABC_Iron-Siderophores_B12_Hemin"/>
    <property type="match status" value="1"/>
</dbReference>
<dbReference type="PANTHER" id="PTHR42794:SF1">
    <property type="entry name" value="HEMIN IMPORT ATP-BINDING PROTEIN HMUV"/>
    <property type="match status" value="1"/>
</dbReference>
<dbReference type="InterPro" id="IPR017871">
    <property type="entry name" value="ABC_transporter-like_CS"/>
</dbReference>
<dbReference type="NCBIfam" id="NF010068">
    <property type="entry name" value="PRK13548.1"/>
    <property type="match status" value="1"/>
</dbReference>
<dbReference type="Gene3D" id="3.40.50.300">
    <property type="entry name" value="P-loop containing nucleotide triphosphate hydrolases"/>
    <property type="match status" value="1"/>
</dbReference>
<dbReference type="AlphaFoldDB" id="A0A2P5GNP5"/>
<evidence type="ECO:0000313" key="10">
    <source>
        <dbReference type="Proteomes" id="UP000247005"/>
    </source>
</evidence>
<evidence type="ECO:0000256" key="5">
    <source>
        <dbReference type="ARBA" id="ARBA00037066"/>
    </source>
</evidence>
<sequence length="259" mass="28805">MDNSLIASHLRLQRGQRWLIDDVSLMLACGELVALIGPNGAGKSTLLRLLTGYLSAEQGECWLAGQSLTQWPARALSRRRAVMLQQTQLRFDWPVEAIVAMGRAPWGALHEAEIVREVMALTGCDDLARRHYATLSGGEQQRVQLARSLAQLWNNGAPEGWLFLDEPTSALDLYHQQQLLRLLKKLIVSGKLHVCIVLHDLNLAALWADRVLLLNNGKLVAQGTPRQVIQTDVITQWYGAEVEVRSHPGSDTPHVFLCS</sequence>
<proteinExistence type="predicted"/>
<dbReference type="Pfam" id="PF00005">
    <property type="entry name" value="ABC_tran"/>
    <property type="match status" value="1"/>
</dbReference>
<evidence type="ECO:0000256" key="2">
    <source>
        <dbReference type="ARBA" id="ARBA00022741"/>
    </source>
</evidence>
<keyword evidence="9" id="KW-1185">Reference proteome</keyword>
<protein>
    <submittedName>
        <fullName evidence="8">Heme ABC transporter ATP-binding protein</fullName>
    </submittedName>
</protein>
<dbReference type="RefSeq" id="WP_103676627.1">
    <property type="nucleotide sequence ID" value="NZ_PQGD01000011.1"/>
</dbReference>
<dbReference type="InterPro" id="IPR003593">
    <property type="entry name" value="AAA+_ATPase"/>
</dbReference>
<feature type="domain" description="ABC transporter" evidence="6">
    <location>
        <begin position="5"/>
        <end position="241"/>
    </location>
</feature>
<dbReference type="SMART" id="SM00382">
    <property type="entry name" value="AAA"/>
    <property type="match status" value="1"/>
</dbReference>
<dbReference type="InterPro" id="IPR027417">
    <property type="entry name" value="P-loop_NTPase"/>
</dbReference>
<dbReference type="InterPro" id="IPR003439">
    <property type="entry name" value="ABC_transporter-like_ATP-bd"/>
</dbReference>
<dbReference type="OrthoDB" id="5292475at2"/>
<dbReference type="Proteomes" id="UP000247005">
    <property type="component" value="Unassembled WGS sequence"/>
</dbReference>
<dbReference type="PROSITE" id="PS00211">
    <property type="entry name" value="ABC_TRANSPORTER_1"/>
    <property type="match status" value="1"/>
</dbReference>
<evidence type="ECO:0000256" key="4">
    <source>
        <dbReference type="ARBA" id="ARBA00022967"/>
    </source>
</evidence>